<evidence type="ECO:0000313" key="4">
    <source>
        <dbReference type="EMBL" id="CCO36565.1"/>
    </source>
</evidence>
<evidence type="ECO:0000313" key="5">
    <source>
        <dbReference type="Proteomes" id="UP000012065"/>
    </source>
</evidence>
<dbReference type="InterPro" id="IPR036537">
    <property type="entry name" value="Adaptor_Cbl_N_dom_sf"/>
</dbReference>
<comment type="caution">
    <text evidence="4">The sequence shown here is derived from an EMBL/GenBank/DDBJ whole genome shotgun (WGS) entry which is preliminary data.</text>
</comment>
<name>M5CBV9_THACB</name>
<proteinExistence type="predicted"/>
<feature type="compositionally biased region" description="Polar residues" evidence="1">
    <location>
        <begin position="19"/>
        <end position="31"/>
    </location>
</feature>
<dbReference type="GO" id="GO:0007166">
    <property type="term" value="P:cell surface receptor signaling pathway"/>
    <property type="evidence" value="ECO:0007669"/>
    <property type="project" value="InterPro"/>
</dbReference>
<dbReference type="SUPFAM" id="SSF46689">
    <property type="entry name" value="Homeodomain-like"/>
    <property type="match status" value="1"/>
</dbReference>
<dbReference type="PANTHER" id="PTHR23022">
    <property type="entry name" value="TRANSPOSABLE ELEMENT-RELATED"/>
    <property type="match status" value="1"/>
</dbReference>
<dbReference type="GO" id="GO:0006313">
    <property type="term" value="P:DNA transposition"/>
    <property type="evidence" value="ECO:0007669"/>
    <property type="project" value="InterPro"/>
</dbReference>
<dbReference type="InterPro" id="IPR009057">
    <property type="entry name" value="Homeodomain-like_sf"/>
</dbReference>
<dbReference type="InterPro" id="IPR011009">
    <property type="entry name" value="Kinase-like_dom_sf"/>
</dbReference>
<keyword evidence="4" id="KW-0808">Transferase</keyword>
<feature type="region of interest" description="Disordered" evidence="1">
    <location>
        <begin position="682"/>
        <end position="719"/>
    </location>
</feature>
<dbReference type="SUPFAM" id="SSF56112">
    <property type="entry name" value="Protein kinase-like (PK-like)"/>
    <property type="match status" value="1"/>
</dbReference>
<accession>M5CBV9</accession>
<dbReference type="GO" id="GO:0003677">
    <property type="term" value="F:DNA binding"/>
    <property type="evidence" value="ECO:0007669"/>
    <property type="project" value="InterPro"/>
</dbReference>
<evidence type="ECO:0000256" key="1">
    <source>
        <dbReference type="SAM" id="MobiDB-lite"/>
    </source>
</evidence>
<feature type="compositionally biased region" description="Basic and acidic residues" evidence="1">
    <location>
        <begin position="36"/>
        <end position="46"/>
    </location>
</feature>
<dbReference type="Gene3D" id="1.20.930.20">
    <property type="entry name" value="Adaptor protein Cbl, N-terminal domain"/>
    <property type="match status" value="1"/>
</dbReference>
<dbReference type="Proteomes" id="UP000012065">
    <property type="component" value="Unassembled WGS sequence"/>
</dbReference>
<reference evidence="4 5" key="1">
    <citation type="journal article" date="2013" name="J. Biotechnol.">
        <title>Establishment and interpretation of the genome sequence of the phytopathogenic fungus Rhizoctonia solani AG1-IB isolate 7/3/14.</title>
        <authorList>
            <person name="Wibberg D.W."/>
            <person name="Jelonek L.J."/>
            <person name="Rupp O.R."/>
            <person name="Hennig M.H."/>
            <person name="Eikmeyer F.E."/>
            <person name="Goesmann A.G."/>
            <person name="Hartmann A.H."/>
            <person name="Borriss R.B."/>
            <person name="Grosch R.G."/>
            <person name="Puehler A.P."/>
            <person name="Schlueter A.S."/>
        </authorList>
    </citation>
    <scope>NUCLEOTIDE SEQUENCE [LARGE SCALE GENOMIC DNA]</scope>
    <source>
        <strain evidence="5">AG1-IB / isolate 7/3/14</strain>
    </source>
</reference>
<dbReference type="GO" id="GO:0004672">
    <property type="term" value="F:protein kinase activity"/>
    <property type="evidence" value="ECO:0007669"/>
    <property type="project" value="InterPro"/>
</dbReference>
<dbReference type="AlphaFoldDB" id="M5CBV9"/>
<dbReference type="InterPro" id="IPR008271">
    <property type="entry name" value="Ser/Thr_kinase_AS"/>
</dbReference>
<organism evidence="4 5">
    <name type="scientific">Thanatephorus cucumeris (strain AG1-IB / isolate 7/3/14)</name>
    <name type="common">Lettuce bottom rot fungus</name>
    <name type="synonym">Rhizoctonia solani</name>
    <dbReference type="NCBI Taxonomy" id="1108050"/>
    <lineage>
        <taxon>Eukaryota</taxon>
        <taxon>Fungi</taxon>
        <taxon>Dikarya</taxon>
        <taxon>Basidiomycota</taxon>
        <taxon>Agaricomycotina</taxon>
        <taxon>Agaricomycetes</taxon>
        <taxon>Cantharellales</taxon>
        <taxon>Ceratobasidiaceae</taxon>
        <taxon>Rhizoctonia</taxon>
        <taxon>Rhizoctonia solani AG-1</taxon>
    </lineage>
</organism>
<dbReference type="HOGENOM" id="CLU_384580_0_0_1"/>
<dbReference type="EMBL" id="CAOJ01016142">
    <property type="protein sequence ID" value="CCO36565.1"/>
    <property type="molecule type" value="Genomic_DNA"/>
</dbReference>
<dbReference type="InterPro" id="IPR036397">
    <property type="entry name" value="RNaseH_sf"/>
</dbReference>
<protein>
    <submittedName>
        <fullName evidence="4">Similar to transposase homolog</fullName>
        <ecNumber evidence="4">2.7.7.6</ecNumber>
    </submittedName>
</protein>
<feature type="compositionally biased region" description="Polar residues" evidence="1">
    <location>
        <begin position="1"/>
        <end position="12"/>
    </location>
</feature>
<dbReference type="GO" id="GO:0003899">
    <property type="term" value="F:DNA-directed RNA polymerase activity"/>
    <property type="evidence" value="ECO:0007669"/>
    <property type="project" value="UniProtKB-EC"/>
</dbReference>
<dbReference type="PROSITE" id="PS00108">
    <property type="entry name" value="PROTEIN_KINASE_ST"/>
    <property type="match status" value="1"/>
</dbReference>
<dbReference type="PANTHER" id="PTHR23022:SF135">
    <property type="entry name" value="SI:DKEY-77F5.3"/>
    <property type="match status" value="1"/>
</dbReference>
<dbReference type="InterPro" id="IPR038717">
    <property type="entry name" value="Tc1-like_DDE_dom"/>
</dbReference>
<dbReference type="CDD" id="cd21037">
    <property type="entry name" value="MLKL_NTD"/>
    <property type="match status" value="1"/>
</dbReference>
<dbReference type="InterPro" id="IPR002492">
    <property type="entry name" value="Transposase_Tc1-like"/>
</dbReference>
<gene>
    <name evidence="4" type="ORF">BN14_10705</name>
</gene>
<sequence>MPHLFSGNSSTLPPDHQPPRSTSAPPHTQDVTMDDGASHRESTPENDHRALASLGIQCGLSLAEVAAELAPVPYIGPLVGCLTAVFQAVEKSRVNKEQWKLLQGRCVMVLRIAGVQVTNNGQHHYPRINESARMLEETMNKIQDRAHHYNQKSGFTTVLLSKMISDEIEELFGELDTCLQMFSYAADVAQAQWVDEFRLVQQQEARDIQKLKGELVKFNINIEEMSHKGDQILQNTDEIIGALQQLLNDKTSVLEAQSKTTVDDYVDAQQIVRIILSVTNLQLPSKLLLGRQCVLDAKFPIKTGITCDIYTASFLGGEKVAKKVFRLGTAEREYVESYSKRFMRIASLWYDFRSDYTLPFHGIGMEAFEGTEHFQLDREVAEQVKDVSYATVNRIYNDYLNGKDVMLPRRRSGRPRKMTKPESHWASLLLERGLAKTAVELQREFFPNLSVDTVRRRLRDLSYRSYKRRKVPFLSSKKRTRRLKWARLHATWSLEDWAKVAFSDESKFLIFNANGPVYYWKKQGGPMKDSYTKPMIKYGAGSVMVWGCILHDRVGQLHLIEDTMTAAVYTQILSHAYLGTIRSIRRRVSSIIFQHDNDPKHTAKVTTKWPLDHKIPVLPWPSSSPDMNPIEHVWAYLDRQMTYLRKYRKNVGTRKNILRIITDAALGLQYLHNRRPSVAHSDMKGDNILTTDSGGAILGPGERRELQPALSRHVGKSES</sequence>
<feature type="domain" description="Tc1-like transposase DDE" evidence="3">
    <location>
        <begin position="542"/>
        <end position="648"/>
    </location>
</feature>
<dbReference type="Pfam" id="PF01498">
    <property type="entry name" value="HTH_Tnp_Tc3_2"/>
    <property type="match status" value="1"/>
</dbReference>
<dbReference type="EC" id="2.7.7.6" evidence="4"/>
<dbReference type="GO" id="GO:0015074">
    <property type="term" value="P:DNA integration"/>
    <property type="evidence" value="ECO:0007669"/>
    <property type="project" value="InterPro"/>
</dbReference>
<feature type="region of interest" description="Disordered" evidence="1">
    <location>
        <begin position="1"/>
        <end position="46"/>
    </location>
</feature>
<feature type="domain" description="Transposase Tc1-like" evidence="2">
    <location>
        <begin position="436"/>
        <end position="490"/>
    </location>
</feature>
<keyword evidence="4" id="KW-0548">Nucleotidyltransferase</keyword>
<dbReference type="Pfam" id="PF13358">
    <property type="entry name" value="DDE_3"/>
    <property type="match status" value="1"/>
</dbReference>
<dbReference type="Gene3D" id="3.30.420.10">
    <property type="entry name" value="Ribonuclease H-like superfamily/Ribonuclease H"/>
    <property type="match status" value="1"/>
</dbReference>
<dbReference type="InterPro" id="IPR052338">
    <property type="entry name" value="Transposase_5"/>
</dbReference>
<dbReference type="InterPro" id="IPR059179">
    <property type="entry name" value="MLKL-like_MCAfunc"/>
</dbReference>
<evidence type="ECO:0000259" key="3">
    <source>
        <dbReference type="Pfam" id="PF13358"/>
    </source>
</evidence>
<evidence type="ECO:0000259" key="2">
    <source>
        <dbReference type="Pfam" id="PF01498"/>
    </source>
</evidence>